<dbReference type="Pfam" id="PF20150">
    <property type="entry name" value="2EXR"/>
    <property type="match status" value="1"/>
</dbReference>
<feature type="region of interest" description="Disordered" evidence="1">
    <location>
        <begin position="1"/>
        <end position="33"/>
    </location>
</feature>
<keyword evidence="4" id="KW-1185">Reference proteome</keyword>
<dbReference type="AlphaFoldDB" id="A0A9N9LJ63"/>
<feature type="domain" description="2EXR" evidence="2">
    <location>
        <begin position="75"/>
        <end position="178"/>
    </location>
</feature>
<sequence>MASASSDQTTGSSGVAQSDPQTPGHRIRPQPRKPKVKLVLHYEQRCPTIPSKLEPCTRLEIRELEAGAQEQERVFIYFPKIPMELQLEIWKLASFLEPPRTYILNAIELPRIEYKTVSIGICGSQLKFHSRNEIFKPPALLHVNKAARMVAKKTLTILFPVNKFQQTPVYFNPKIDTIRLNWSAHTRRHPLEQLPERRRRKYFDIELSSELCSVIQSMDLVTNFCGSSPGSSEKWWFRQFMAPQNMLTLMIDRKQPKVALSRTFMSLKSLNMIIPSARFVGLEDVFREVQRPEGRNAFWGVLESAVELGFALEGEDIRRPDLKIGVETRLDGCRRTARMFSFNREFARIIHPNGRFLEMPIMDLPYH</sequence>
<comment type="caution">
    <text evidence="3">The sequence shown here is derived from an EMBL/GenBank/DDBJ whole genome shotgun (WGS) entry which is preliminary data.</text>
</comment>
<dbReference type="PANTHER" id="PTHR35910:SF6">
    <property type="entry name" value="2EXR DOMAIN-CONTAINING PROTEIN"/>
    <property type="match status" value="1"/>
</dbReference>
<reference evidence="3" key="1">
    <citation type="submission" date="2021-07" db="EMBL/GenBank/DDBJ databases">
        <authorList>
            <person name="Durling M."/>
        </authorList>
    </citation>
    <scope>NUCLEOTIDE SEQUENCE</scope>
</reference>
<dbReference type="Proteomes" id="UP000701801">
    <property type="component" value="Unassembled WGS sequence"/>
</dbReference>
<feature type="compositionally biased region" description="Polar residues" evidence="1">
    <location>
        <begin position="1"/>
        <end position="21"/>
    </location>
</feature>
<proteinExistence type="predicted"/>
<organism evidence="3 4">
    <name type="scientific">Hymenoscyphus albidus</name>
    <dbReference type="NCBI Taxonomy" id="595503"/>
    <lineage>
        <taxon>Eukaryota</taxon>
        <taxon>Fungi</taxon>
        <taxon>Dikarya</taxon>
        <taxon>Ascomycota</taxon>
        <taxon>Pezizomycotina</taxon>
        <taxon>Leotiomycetes</taxon>
        <taxon>Helotiales</taxon>
        <taxon>Helotiaceae</taxon>
        <taxon>Hymenoscyphus</taxon>
    </lineage>
</organism>
<dbReference type="PANTHER" id="PTHR35910">
    <property type="entry name" value="2EXR DOMAIN-CONTAINING PROTEIN"/>
    <property type="match status" value="1"/>
</dbReference>
<name>A0A9N9LJ63_9HELO</name>
<dbReference type="EMBL" id="CAJVRM010000113">
    <property type="protein sequence ID" value="CAG8974703.1"/>
    <property type="molecule type" value="Genomic_DNA"/>
</dbReference>
<gene>
    <name evidence="3" type="ORF">HYALB_00006439</name>
</gene>
<evidence type="ECO:0000313" key="4">
    <source>
        <dbReference type="Proteomes" id="UP000701801"/>
    </source>
</evidence>
<protein>
    <recommendedName>
        <fullName evidence="2">2EXR domain-containing protein</fullName>
    </recommendedName>
</protein>
<dbReference type="OrthoDB" id="3523370at2759"/>
<evidence type="ECO:0000256" key="1">
    <source>
        <dbReference type="SAM" id="MobiDB-lite"/>
    </source>
</evidence>
<dbReference type="InterPro" id="IPR045518">
    <property type="entry name" value="2EXR"/>
</dbReference>
<evidence type="ECO:0000259" key="2">
    <source>
        <dbReference type="Pfam" id="PF20150"/>
    </source>
</evidence>
<accession>A0A9N9LJ63</accession>
<evidence type="ECO:0000313" key="3">
    <source>
        <dbReference type="EMBL" id="CAG8974703.1"/>
    </source>
</evidence>